<keyword evidence="4 6" id="KW-0808">Transferase</keyword>
<evidence type="ECO:0000313" key="10">
    <source>
        <dbReference type="Proteomes" id="UP000182135"/>
    </source>
</evidence>
<dbReference type="AlphaFoldDB" id="A0A1I2J4W9"/>
<dbReference type="InterPro" id="IPR050596">
    <property type="entry name" value="AspAT/PAT-like"/>
</dbReference>
<dbReference type="PANTHER" id="PTHR46383">
    <property type="entry name" value="ASPARTATE AMINOTRANSFERASE"/>
    <property type="match status" value="1"/>
</dbReference>
<dbReference type="PANTHER" id="PTHR46383:SF4">
    <property type="entry name" value="AMINOTRANSFERASE"/>
    <property type="match status" value="1"/>
</dbReference>
<dbReference type="RefSeq" id="WP_027638286.1">
    <property type="nucleotide sequence ID" value="NZ_BAAACD010000029.1"/>
</dbReference>
<evidence type="ECO:0000313" key="9">
    <source>
        <dbReference type="EMBL" id="SFF49068.1"/>
    </source>
</evidence>
<dbReference type="GeneID" id="90544892"/>
<gene>
    <name evidence="8" type="ORF">DBY38_09865</name>
    <name evidence="9" type="ORF">SAMN04487885_10168</name>
</gene>
<dbReference type="Pfam" id="PF00155">
    <property type="entry name" value="Aminotran_1_2"/>
    <property type="match status" value="1"/>
</dbReference>
<dbReference type="GO" id="GO:0008483">
    <property type="term" value="F:transaminase activity"/>
    <property type="evidence" value="ECO:0007669"/>
    <property type="project" value="UniProtKB-KW"/>
</dbReference>
<protein>
    <recommendedName>
        <fullName evidence="6">Aminotransferase</fullName>
        <ecNumber evidence="6">2.6.1.-</ecNumber>
    </recommendedName>
</protein>
<dbReference type="GO" id="GO:0006520">
    <property type="term" value="P:amino acid metabolic process"/>
    <property type="evidence" value="ECO:0007669"/>
    <property type="project" value="InterPro"/>
</dbReference>
<dbReference type="STRING" id="1529.SAMN04487885_10168"/>
<dbReference type="InterPro" id="IPR015421">
    <property type="entry name" value="PyrdxlP-dep_Trfase_major"/>
</dbReference>
<evidence type="ECO:0000256" key="5">
    <source>
        <dbReference type="ARBA" id="ARBA00022898"/>
    </source>
</evidence>
<dbReference type="EMBL" id="QAMZ01000045">
    <property type="protein sequence ID" value="PWL52795.1"/>
    <property type="molecule type" value="Genomic_DNA"/>
</dbReference>
<evidence type="ECO:0000256" key="6">
    <source>
        <dbReference type="RuleBase" id="RU000481"/>
    </source>
</evidence>
<reference evidence="8 11" key="2">
    <citation type="submission" date="2018-03" db="EMBL/GenBank/DDBJ databases">
        <title>The uncultured portion of the human microbiome is neutrally assembled.</title>
        <authorList>
            <person name="Jeraldo P."/>
            <person name="Boardman L."/>
            <person name="White B.A."/>
            <person name="Nelson H."/>
            <person name="Goldenfeld N."/>
            <person name="Chia N."/>
        </authorList>
    </citation>
    <scope>NUCLEOTIDE SEQUENCE [LARGE SCALE GENOMIC DNA]</scope>
    <source>
        <strain evidence="8">CIM:MAG 903</strain>
    </source>
</reference>
<evidence type="ECO:0000313" key="8">
    <source>
        <dbReference type="EMBL" id="PWL52795.1"/>
    </source>
</evidence>
<dbReference type="InterPro" id="IPR004838">
    <property type="entry name" value="NHTrfase_class1_PyrdxlP-BS"/>
</dbReference>
<dbReference type="Gene3D" id="3.40.640.10">
    <property type="entry name" value="Type I PLP-dependent aspartate aminotransferase-like (Major domain)"/>
    <property type="match status" value="1"/>
</dbReference>
<keyword evidence="3 6" id="KW-0032">Aminotransferase</keyword>
<evidence type="ECO:0000256" key="2">
    <source>
        <dbReference type="ARBA" id="ARBA00007441"/>
    </source>
</evidence>
<comment type="cofactor">
    <cofactor evidence="1 6">
        <name>pyridoxal 5'-phosphate</name>
        <dbReference type="ChEBI" id="CHEBI:597326"/>
    </cofactor>
</comment>
<sequence>MNDKVKKIETSGIRKFHNKVSEVPGAISLTLGQPDFKTPNAINEAMIKAINENKNGYTSNEGIEPLREEISNYLKSKKIDFNKDEICITAGGSEALYVTFQGLFNIGDKILIPNPAFPAYKAIADILGLEVIEYDLNEEFMIDINKLKELIKTNDIKGLMLSYPSNPTGAILNEKLKEDLYEILKAEDIYIISDEIYAELIYENEYLSLAQYEDMLEKIIYISGFSKMFAMTGLRLGYVCAKKNILDSISKVHQYNVSCAPSIVQWGALEGLKSSMDDVKIMRESFKERRNYCYNRLKAMGFSCSLPSGAFYIFPSIEKFNLSSEEFCTDLLNKEKIACVPGSAFGSRGDNNIRISYCYSMKELEMALDGIERWIEDKK</sequence>
<organism evidence="9 10">
    <name type="scientific">Clostridium cadaveris</name>
    <dbReference type="NCBI Taxonomy" id="1529"/>
    <lineage>
        <taxon>Bacteria</taxon>
        <taxon>Bacillati</taxon>
        <taxon>Bacillota</taxon>
        <taxon>Clostridia</taxon>
        <taxon>Eubacteriales</taxon>
        <taxon>Clostridiaceae</taxon>
        <taxon>Clostridium</taxon>
    </lineage>
</organism>
<dbReference type="InterPro" id="IPR015422">
    <property type="entry name" value="PyrdxlP-dep_Trfase_small"/>
</dbReference>
<dbReference type="InterPro" id="IPR015424">
    <property type="entry name" value="PyrdxlP-dep_Trfase"/>
</dbReference>
<dbReference type="Proteomes" id="UP000182135">
    <property type="component" value="Unassembled WGS sequence"/>
</dbReference>
<keyword evidence="10" id="KW-1185">Reference proteome</keyword>
<evidence type="ECO:0000313" key="11">
    <source>
        <dbReference type="Proteomes" id="UP000246114"/>
    </source>
</evidence>
<dbReference type="OrthoDB" id="9802328at2"/>
<dbReference type="PROSITE" id="PS00105">
    <property type="entry name" value="AA_TRANSFER_CLASS_1"/>
    <property type="match status" value="1"/>
</dbReference>
<dbReference type="EC" id="2.6.1.-" evidence="6"/>
<evidence type="ECO:0000256" key="4">
    <source>
        <dbReference type="ARBA" id="ARBA00022679"/>
    </source>
</evidence>
<dbReference type="Proteomes" id="UP000246114">
    <property type="component" value="Unassembled WGS sequence"/>
</dbReference>
<name>A0A1I2J4W9_9CLOT</name>
<evidence type="ECO:0000256" key="1">
    <source>
        <dbReference type="ARBA" id="ARBA00001933"/>
    </source>
</evidence>
<dbReference type="eggNOG" id="COG0436">
    <property type="taxonomic scope" value="Bacteria"/>
</dbReference>
<dbReference type="GO" id="GO:0030170">
    <property type="term" value="F:pyridoxal phosphate binding"/>
    <property type="evidence" value="ECO:0007669"/>
    <property type="project" value="InterPro"/>
</dbReference>
<dbReference type="Gene3D" id="3.90.1150.10">
    <property type="entry name" value="Aspartate Aminotransferase, domain 1"/>
    <property type="match status" value="1"/>
</dbReference>
<dbReference type="InterPro" id="IPR004839">
    <property type="entry name" value="Aminotransferase_I/II_large"/>
</dbReference>
<dbReference type="CDD" id="cd00609">
    <property type="entry name" value="AAT_like"/>
    <property type="match status" value="1"/>
</dbReference>
<accession>A0A1I2J4W9</accession>
<comment type="similarity">
    <text evidence="2 6">Belongs to the class-I pyridoxal-phosphate-dependent aminotransferase family.</text>
</comment>
<dbReference type="EMBL" id="FOOE01000001">
    <property type="protein sequence ID" value="SFF49068.1"/>
    <property type="molecule type" value="Genomic_DNA"/>
</dbReference>
<proteinExistence type="inferred from homology"/>
<reference evidence="9 10" key="1">
    <citation type="submission" date="2016-10" db="EMBL/GenBank/DDBJ databases">
        <authorList>
            <person name="de Groot N.N."/>
        </authorList>
    </citation>
    <scope>NUCLEOTIDE SEQUENCE [LARGE SCALE GENOMIC DNA]</scope>
    <source>
        <strain evidence="9 10">NLAE-zl-G419</strain>
    </source>
</reference>
<evidence type="ECO:0000256" key="3">
    <source>
        <dbReference type="ARBA" id="ARBA00022576"/>
    </source>
</evidence>
<evidence type="ECO:0000259" key="7">
    <source>
        <dbReference type="Pfam" id="PF00155"/>
    </source>
</evidence>
<dbReference type="SUPFAM" id="SSF53383">
    <property type="entry name" value="PLP-dependent transferases"/>
    <property type="match status" value="1"/>
</dbReference>
<keyword evidence="5" id="KW-0663">Pyridoxal phosphate</keyword>
<feature type="domain" description="Aminotransferase class I/classII large" evidence="7">
    <location>
        <begin position="27"/>
        <end position="371"/>
    </location>
</feature>